<evidence type="ECO:0000313" key="2">
    <source>
        <dbReference type="EMBL" id="KAJ3615772.1"/>
    </source>
</evidence>
<dbReference type="SUPFAM" id="SSF57889">
    <property type="entry name" value="Cysteine-rich domain"/>
    <property type="match status" value="1"/>
</dbReference>
<dbReference type="AlphaFoldDB" id="A0AA38HH06"/>
<gene>
    <name evidence="2" type="ORF">Zmor_012311</name>
</gene>
<name>A0AA38HH06_9CUCU</name>
<reference evidence="2" key="1">
    <citation type="journal article" date="2023" name="G3 (Bethesda)">
        <title>Whole genome assemblies of Zophobas morio and Tenebrio molitor.</title>
        <authorList>
            <person name="Kaur S."/>
            <person name="Stinson S.A."/>
            <person name="diCenzo G.C."/>
        </authorList>
    </citation>
    <scope>NUCLEOTIDE SEQUENCE</scope>
    <source>
        <strain evidence="2">QUZm001</strain>
    </source>
</reference>
<sequence>MAGGESISATSLFCRKCKNKVVTAVKCVNCDSAYHQSCAKLINNIKLLDSAKLICCERIPIVDDDAAFFDAVEQLSGPEKKVDLSIFTYILKQKDHVIAELRDQVKLLNDHISLLKQPIKETSVSSQEEIITKRDESDNTQPQNIDIKPVPKEGKTTDNTVQNGNVNKSKSVKTPPKKRSLLIIGNGSHVDSTNEEGDSFAISRIIRHSSIHLTRVNPIKTEDDVLKYIENTMTSQEIIKENIPPKIKLTKLQSRHPENYSSYKITLDSVYFKNLLDPKFWPKGVAVRKYFTKPSYSAGNLSSSKNSKNETPTVS</sequence>
<keyword evidence="3" id="KW-1185">Reference proteome</keyword>
<proteinExistence type="predicted"/>
<dbReference type="EMBL" id="JALNTZ010003897">
    <property type="protein sequence ID" value="KAJ3615772.1"/>
    <property type="molecule type" value="Genomic_DNA"/>
</dbReference>
<feature type="region of interest" description="Disordered" evidence="1">
    <location>
        <begin position="125"/>
        <end position="178"/>
    </location>
</feature>
<dbReference type="Proteomes" id="UP001168821">
    <property type="component" value="Unassembled WGS sequence"/>
</dbReference>
<organism evidence="2 3">
    <name type="scientific">Zophobas morio</name>
    <dbReference type="NCBI Taxonomy" id="2755281"/>
    <lineage>
        <taxon>Eukaryota</taxon>
        <taxon>Metazoa</taxon>
        <taxon>Ecdysozoa</taxon>
        <taxon>Arthropoda</taxon>
        <taxon>Hexapoda</taxon>
        <taxon>Insecta</taxon>
        <taxon>Pterygota</taxon>
        <taxon>Neoptera</taxon>
        <taxon>Endopterygota</taxon>
        <taxon>Coleoptera</taxon>
        <taxon>Polyphaga</taxon>
        <taxon>Cucujiformia</taxon>
        <taxon>Tenebrionidae</taxon>
        <taxon>Zophobas</taxon>
    </lineage>
</organism>
<evidence type="ECO:0000313" key="3">
    <source>
        <dbReference type="Proteomes" id="UP001168821"/>
    </source>
</evidence>
<protein>
    <submittedName>
        <fullName evidence="2">Uncharacterized protein</fullName>
    </submittedName>
</protein>
<feature type="compositionally biased region" description="Polar residues" evidence="1">
    <location>
        <begin position="157"/>
        <end position="169"/>
    </location>
</feature>
<evidence type="ECO:0000256" key="1">
    <source>
        <dbReference type="SAM" id="MobiDB-lite"/>
    </source>
</evidence>
<accession>A0AA38HH06</accession>
<comment type="caution">
    <text evidence="2">The sequence shown here is derived from an EMBL/GenBank/DDBJ whole genome shotgun (WGS) entry which is preliminary data.</text>
</comment>
<dbReference type="InterPro" id="IPR046349">
    <property type="entry name" value="C1-like_sf"/>
</dbReference>